<evidence type="ECO:0000313" key="11">
    <source>
        <dbReference type="EMBL" id="TPX32593.1"/>
    </source>
</evidence>
<evidence type="ECO:0000256" key="2">
    <source>
        <dbReference type="ARBA" id="ARBA00010617"/>
    </source>
</evidence>
<dbReference type="SUPFAM" id="SSF48264">
    <property type="entry name" value="Cytochrome P450"/>
    <property type="match status" value="1"/>
</dbReference>
<dbReference type="OrthoDB" id="1470350at2759"/>
<evidence type="ECO:0000256" key="9">
    <source>
        <dbReference type="RuleBase" id="RU000461"/>
    </source>
</evidence>
<evidence type="ECO:0000256" key="10">
    <source>
        <dbReference type="SAM" id="MobiDB-lite"/>
    </source>
</evidence>
<keyword evidence="12" id="KW-1185">Reference proteome</keyword>
<comment type="similarity">
    <text evidence="2 9">Belongs to the cytochrome P450 family.</text>
</comment>
<dbReference type="GO" id="GO:0004497">
    <property type="term" value="F:monooxygenase activity"/>
    <property type="evidence" value="ECO:0007669"/>
    <property type="project" value="UniProtKB-KW"/>
</dbReference>
<feature type="compositionally biased region" description="Polar residues" evidence="10">
    <location>
        <begin position="109"/>
        <end position="122"/>
    </location>
</feature>
<dbReference type="PANTHER" id="PTHR24291">
    <property type="entry name" value="CYTOCHROME P450 FAMILY 4"/>
    <property type="match status" value="1"/>
</dbReference>
<proteinExistence type="inferred from homology"/>
<dbReference type="InterPro" id="IPR017972">
    <property type="entry name" value="Cyt_P450_CS"/>
</dbReference>
<dbReference type="GO" id="GO:0005506">
    <property type="term" value="F:iron ion binding"/>
    <property type="evidence" value="ECO:0007669"/>
    <property type="project" value="InterPro"/>
</dbReference>
<dbReference type="PRINTS" id="PR00385">
    <property type="entry name" value="P450"/>
</dbReference>
<dbReference type="EMBL" id="QEAO01000028">
    <property type="protein sequence ID" value="TPX32593.1"/>
    <property type="molecule type" value="Genomic_DNA"/>
</dbReference>
<evidence type="ECO:0000256" key="7">
    <source>
        <dbReference type="ARBA" id="ARBA00023033"/>
    </source>
</evidence>
<protein>
    <recommendedName>
        <fullName evidence="13">Cytochrome P450</fullName>
    </recommendedName>
</protein>
<dbReference type="GO" id="GO:0020037">
    <property type="term" value="F:heme binding"/>
    <property type="evidence" value="ECO:0007669"/>
    <property type="project" value="InterPro"/>
</dbReference>
<dbReference type="InterPro" id="IPR001128">
    <property type="entry name" value="Cyt_P450"/>
</dbReference>
<dbReference type="InterPro" id="IPR036396">
    <property type="entry name" value="Cyt_P450_sf"/>
</dbReference>
<organism evidence="11 12">
    <name type="scientific">Synchytrium microbalum</name>
    <dbReference type="NCBI Taxonomy" id="1806994"/>
    <lineage>
        <taxon>Eukaryota</taxon>
        <taxon>Fungi</taxon>
        <taxon>Fungi incertae sedis</taxon>
        <taxon>Chytridiomycota</taxon>
        <taxon>Chytridiomycota incertae sedis</taxon>
        <taxon>Chytridiomycetes</taxon>
        <taxon>Synchytriales</taxon>
        <taxon>Synchytriaceae</taxon>
        <taxon>Synchytrium</taxon>
    </lineage>
</organism>
<dbReference type="PRINTS" id="PR00465">
    <property type="entry name" value="EP450IV"/>
</dbReference>
<keyword evidence="7 9" id="KW-0503">Monooxygenase</keyword>
<name>A0A507C4X6_9FUNG</name>
<sequence>MASFFKKDKKPTDTGPKAYRDYLMANIIRDIDTLAGNGWISPMTQQMLNDNLELESANPPGYAPSASSSSFRGPPPGSVGGGGRAIMPPAPGLPPRGVPNAGPKPALPSRNTGKAGSNTVSAIQDFGTGEDGDLEFRFGETISDVEEGIVDELVQGLEYSQNPTFARVDAKIIIDAAYCLNKTDFERQNISCVVVYLALKMPVKGGELSKLANSIPTWAWAIIGAYGLITLLRQLTKKPSDATGFFEWPIVGNMPQLKRPTRRAQFMLEVSLAHGAVSKATVMGNQSIIVSDVSIVKRILQTEQQDWSRGGSSEILFGDIAGGLILQPNGESWKETRKFFDPNFNVPTIKSYTPIVQGRVTKLITWLNTQSKSPDNTVKGPGIELQTVFHGITFDIIVMILLGYDPMSVEKGGESVHVHAWEHCLMSLTRRSPYLKTQYWKYWKTKSVVEYERQYKLLTDLVLDRRRYYETNGVKDSDVDMMASFIRRMKQDPSSIPEFLRTKWKIKVYNEIKDVLGDNTPATYEALDTMPILSAVVKETLRLRPSAPVLNRVTAVDKMYEWKDKDGSTKRHFVAKGADTGFQPYVVQLHPDNYDNPTAFDPSRWLDSRAKTYDTYAYVPFGGGPRKCLGEKLALFEVKMVVVGVLREFDVSLVEGHVCDFITAPTMRMVNGLKVAITKR</sequence>
<gene>
    <name evidence="11" type="ORF">SmJEL517_g04267</name>
</gene>
<feature type="region of interest" description="Disordered" evidence="10">
    <location>
        <begin position="54"/>
        <end position="128"/>
    </location>
</feature>
<evidence type="ECO:0000256" key="5">
    <source>
        <dbReference type="ARBA" id="ARBA00023002"/>
    </source>
</evidence>
<evidence type="ECO:0000256" key="3">
    <source>
        <dbReference type="ARBA" id="ARBA00022617"/>
    </source>
</evidence>
<evidence type="ECO:0000256" key="6">
    <source>
        <dbReference type="ARBA" id="ARBA00023004"/>
    </source>
</evidence>
<dbReference type="InterPro" id="IPR050196">
    <property type="entry name" value="Cytochrome_P450_Monoox"/>
</dbReference>
<feature type="compositionally biased region" description="Low complexity" evidence="10">
    <location>
        <begin position="56"/>
        <end position="72"/>
    </location>
</feature>
<dbReference type="STRING" id="1806994.A0A507C4X6"/>
<dbReference type="Proteomes" id="UP000319731">
    <property type="component" value="Unassembled WGS sequence"/>
</dbReference>
<dbReference type="RefSeq" id="XP_031023771.1">
    <property type="nucleotide sequence ID" value="XM_031170195.1"/>
</dbReference>
<dbReference type="AlphaFoldDB" id="A0A507C4X6"/>
<dbReference type="GeneID" id="42005492"/>
<dbReference type="PROSITE" id="PS00086">
    <property type="entry name" value="CYTOCHROME_P450"/>
    <property type="match status" value="1"/>
</dbReference>
<evidence type="ECO:0000313" key="12">
    <source>
        <dbReference type="Proteomes" id="UP000319731"/>
    </source>
</evidence>
<comment type="cofactor">
    <cofactor evidence="1 8">
        <name>heme</name>
        <dbReference type="ChEBI" id="CHEBI:30413"/>
    </cofactor>
</comment>
<evidence type="ECO:0000256" key="8">
    <source>
        <dbReference type="PIRSR" id="PIRSR602403-1"/>
    </source>
</evidence>
<feature type="binding site" description="axial binding residue" evidence="8">
    <location>
        <position position="628"/>
    </location>
    <ligand>
        <name>heme</name>
        <dbReference type="ChEBI" id="CHEBI:30413"/>
    </ligand>
    <ligandPart>
        <name>Fe</name>
        <dbReference type="ChEBI" id="CHEBI:18248"/>
    </ligandPart>
</feature>
<evidence type="ECO:0000256" key="4">
    <source>
        <dbReference type="ARBA" id="ARBA00022723"/>
    </source>
</evidence>
<evidence type="ECO:0008006" key="13">
    <source>
        <dbReference type="Google" id="ProtNLM"/>
    </source>
</evidence>
<reference evidence="11 12" key="1">
    <citation type="journal article" date="2019" name="Sci. Rep.">
        <title>Comparative genomics of chytrid fungi reveal insights into the obligate biotrophic and pathogenic lifestyle of Synchytrium endobioticum.</title>
        <authorList>
            <person name="van de Vossenberg B.T.L.H."/>
            <person name="Warris S."/>
            <person name="Nguyen H.D.T."/>
            <person name="van Gent-Pelzer M.P.E."/>
            <person name="Joly D.L."/>
            <person name="van de Geest H.C."/>
            <person name="Bonants P.J.M."/>
            <person name="Smith D.S."/>
            <person name="Levesque C.A."/>
            <person name="van der Lee T.A.J."/>
        </authorList>
    </citation>
    <scope>NUCLEOTIDE SEQUENCE [LARGE SCALE GENOMIC DNA]</scope>
    <source>
        <strain evidence="11 12">JEL517</strain>
    </source>
</reference>
<evidence type="ECO:0000256" key="1">
    <source>
        <dbReference type="ARBA" id="ARBA00001971"/>
    </source>
</evidence>
<dbReference type="Pfam" id="PF00067">
    <property type="entry name" value="p450"/>
    <property type="match status" value="2"/>
</dbReference>
<feature type="compositionally biased region" description="Pro residues" evidence="10">
    <location>
        <begin position="88"/>
        <end position="97"/>
    </location>
</feature>
<dbReference type="CDD" id="cd00302">
    <property type="entry name" value="cytochrome_P450"/>
    <property type="match status" value="1"/>
</dbReference>
<dbReference type="PANTHER" id="PTHR24291:SF50">
    <property type="entry name" value="BIFUNCTIONAL ALBAFLAVENONE MONOOXYGENASE_TERPENE SYNTHASE"/>
    <property type="match status" value="1"/>
</dbReference>
<keyword evidence="3 8" id="KW-0349">Heme</keyword>
<keyword evidence="6 8" id="KW-0408">Iron</keyword>
<comment type="caution">
    <text evidence="11">The sequence shown here is derived from an EMBL/GenBank/DDBJ whole genome shotgun (WGS) entry which is preliminary data.</text>
</comment>
<dbReference type="InterPro" id="IPR002403">
    <property type="entry name" value="Cyt_P450_E_grp-IV"/>
</dbReference>
<keyword evidence="5 9" id="KW-0560">Oxidoreductase</keyword>
<keyword evidence="4 8" id="KW-0479">Metal-binding</keyword>
<dbReference type="Gene3D" id="1.10.630.10">
    <property type="entry name" value="Cytochrome P450"/>
    <property type="match status" value="2"/>
</dbReference>
<dbReference type="GO" id="GO:0016705">
    <property type="term" value="F:oxidoreductase activity, acting on paired donors, with incorporation or reduction of molecular oxygen"/>
    <property type="evidence" value="ECO:0007669"/>
    <property type="project" value="InterPro"/>
</dbReference>
<accession>A0A507C4X6</accession>